<protein>
    <submittedName>
        <fullName evidence="2">Uncharacterized protein</fullName>
    </submittedName>
</protein>
<feature type="region of interest" description="Disordered" evidence="1">
    <location>
        <begin position="125"/>
        <end position="146"/>
    </location>
</feature>
<dbReference type="RefSeq" id="WP_091730220.1">
    <property type="nucleotide sequence ID" value="NZ_LT629757.1"/>
</dbReference>
<keyword evidence="3" id="KW-1185">Reference proteome</keyword>
<sequence length="146" mass="16658">MSDGPDSEHQRPDGVDDDTVTALDTFTRALETIEVARGHLLQFHRLTGTGDTQLRESVEQLRAAGHADLADRVEHDLVGRNVLEGRWTFQVVEEYDDTYFSVWRDLERQARDELVGGRRHLLEAEMKEDHRTHGHPHHTARPTTGS</sequence>
<name>A0A1H1UK91_9ACTN</name>
<evidence type="ECO:0000256" key="1">
    <source>
        <dbReference type="SAM" id="MobiDB-lite"/>
    </source>
</evidence>
<gene>
    <name evidence="2" type="ORF">SAMN04488570_2535</name>
</gene>
<dbReference type="Proteomes" id="UP000198859">
    <property type="component" value="Chromosome I"/>
</dbReference>
<reference evidence="3" key="1">
    <citation type="submission" date="2016-10" db="EMBL/GenBank/DDBJ databases">
        <authorList>
            <person name="Varghese N."/>
            <person name="Submissions S."/>
        </authorList>
    </citation>
    <scope>NUCLEOTIDE SEQUENCE [LARGE SCALE GENOMIC DNA]</scope>
    <source>
        <strain evidence="3">DSM 22127</strain>
    </source>
</reference>
<evidence type="ECO:0000313" key="3">
    <source>
        <dbReference type="Proteomes" id="UP000198859"/>
    </source>
</evidence>
<dbReference type="EMBL" id="LT629757">
    <property type="protein sequence ID" value="SDS72269.1"/>
    <property type="molecule type" value="Genomic_DNA"/>
</dbReference>
<dbReference type="STRING" id="642780.SAMN04488570_2535"/>
<organism evidence="2 3">
    <name type="scientific">Nocardioides scoriae</name>
    <dbReference type="NCBI Taxonomy" id="642780"/>
    <lineage>
        <taxon>Bacteria</taxon>
        <taxon>Bacillati</taxon>
        <taxon>Actinomycetota</taxon>
        <taxon>Actinomycetes</taxon>
        <taxon>Propionibacteriales</taxon>
        <taxon>Nocardioidaceae</taxon>
        <taxon>Nocardioides</taxon>
    </lineage>
</organism>
<evidence type="ECO:0000313" key="2">
    <source>
        <dbReference type="EMBL" id="SDS72269.1"/>
    </source>
</evidence>
<dbReference type="OrthoDB" id="3212097at2"/>
<dbReference type="AlphaFoldDB" id="A0A1H1UK91"/>
<proteinExistence type="predicted"/>
<accession>A0A1H1UK91</accession>